<keyword evidence="4" id="KW-1003">Cell membrane</keyword>
<keyword evidence="10" id="KW-0812">Transmembrane</keyword>
<keyword evidence="7" id="KW-0547">Nucleotide-binding</keyword>
<evidence type="ECO:0000313" key="14">
    <source>
        <dbReference type="Proteomes" id="UP001217838"/>
    </source>
</evidence>
<dbReference type="SMART" id="SM00304">
    <property type="entry name" value="HAMP"/>
    <property type="match status" value="1"/>
</dbReference>
<dbReference type="CDD" id="cd06225">
    <property type="entry name" value="HAMP"/>
    <property type="match status" value="1"/>
</dbReference>
<dbReference type="Pfam" id="PF00672">
    <property type="entry name" value="HAMP"/>
    <property type="match status" value="1"/>
</dbReference>
<dbReference type="SUPFAM" id="SSF158472">
    <property type="entry name" value="HAMP domain-like"/>
    <property type="match status" value="1"/>
</dbReference>
<keyword evidence="9" id="KW-0067">ATP-binding</keyword>
<dbReference type="InterPro" id="IPR036890">
    <property type="entry name" value="HATPase_C_sf"/>
</dbReference>
<dbReference type="GO" id="GO:0016301">
    <property type="term" value="F:kinase activity"/>
    <property type="evidence" value="ECO:0007669"/>
    <property type="project" value="UniProtKB-KW"/>
</dbReference>
<organism evidence="13 14">
    <name type="scientific">Nannocystis radixulma</name>
    <dbReference type="NCBI Taxonomy" id="2995305"/>
    <lineage>
        <taxon>Bacteria</taxon>
        <taxon>Pseudomonadati</taxon>
        <taxon>Myxococcota</taxon>
        <taxon>Polyangia</taxon>
        <taxon>Nannocystales</taxon>
        <taxon>Nannocystaceae</taxon>
        <taxon>Nannocystis</taxon>
    </lineage>
</organism>
<dbReference type="CDD" id="cd00075">
    <property type="entry name" value="HATPase"/>
    <property type="match status" value="1"/>
</dbReference>
<comment type="caution">
    <text evidence="13">The sequence shown here is derived from an EMBL/GenBank/DDBJ whole genome shotgun (WGS) entry which is preliminary data.</text>
</comment>
<sequence length="418" mass="44940">MRRLYLLIYLAFLAIAVVSVVVAGFAGRYWFHDSRPLFGPTLRGLAELVVDRLPAEPAAQGPALAAIGEQLDLELALWDSSGALVAATRRAEAVTSESPQEGVERVHGGLVMTVQLGDGRWLASIVDDGFLVRQHRHFLQVLSTLALLIALMCYPLARRITRRVEHLQHGVERLGAGDLQARVQVEGRDEIAELARQFNAAADRIETLVAGQRRMLANASHELRSPLARLRMAVELLSDAAPQQRAAAHEASRDIEELDVLVGDLLLASRLAARPPARDPVDLAPLLTEEAARAGASAMSVGTCEICGDAPALRSLVRNLLENARRHGEPPIEARVEATPTGVRVLVEDHGPGVPLAEQEHIFEAFYRPAGHREASGGVGLGLALVRQVAERHGGTARCEARPGGGSRFVVELPASAA</sequence>
<keyword evidence="10" id="KW-1133">Transmembrane helix</keyword>
<feature type="transmembrane region" description="Helical" evidence="10">
    <location>
        <begin position="7"/>
        <end position="31"/>
    </location>
</feature>
<dbReference type="InterPro" id="IPR003594">
    <property type="entry name" value="HATPase_dom"/>
</dbReference>
<dbReference type="Gene3D" id="1.10.287.130">
    <property type="match status" value="1"/>
</dbReference>
<gene>
    <name evidence="13" type="ORF">POL58_09560</name>
</gene>
<dbReference type="PROSITE" id="PS50885">
    <property type="entry name" value="HAMP"/>
    <property type="match status" value="1"/>
</dbReference>
<protein>
    <recommendedName>
        <fullName evidence="3">histidine kinase</fullName>
        <ecNumber evidence="3">2.7.13.3</ecNumber>
    </recommendedName>
</protein>
<evidence type="ECO:0000256" key="8">
    <source>
        <dbReference type="ARBA" id="ARBA00022777"/>
    </source>
</evidence>
<evidence type="ECO:0000259" key="11">
    <source>
        <dbReference type="PROSITE" id="PS50109"/>
    </source>
</evidence>
<dbReference type="Gene3D" id="3.30.565.10">
    <property type="entry name" value="Histidine kinase-like ATPase, C-terminal domain"/>
    <property type="match status" value="1"/>
</dbReference>
<dbReference type="SMART" id="SM00387">
    <property type="entry name" value="HATPase_c"/>
    <property type="match status" value="1"/>
</dbReference>
<dbReference type="RefSeq" id="WP_271996628.1">
    <property type="nucleotide sequence ID" value="NZ_JAQNDN010000003.1"/>
</dbReference>
<evidence type="ECO:0000256" key="7">
    <source>
        <dbReference type="ARBA" id="ARBA00022741"/>
    </source>
</evidence>
<dbReference type="Proteomes" id="UP001217838">
    <property type="component" value="Unassembled WGS sequence"/>
</dbReference>
<evidence type="ECO:0000256" key="10">
    <source>
        <dbReference type="SAM" id="Phobius"/>
    </source>
</evidence>
<dbReference type="SUPFAM" id="SSF55874">
    <property type="entry name" value="ATPase domain of HSP90 chaperone/DNA topoisomerase II/histidine kinase"/>
    <property type="match status" value="1"/>
</dbReference>
<evidence type="ECO:0000256" key="2">
    <source>
        <dbReference type="ARBA" id="ARBA00004651"/>
    </source>
</evidence>
<dbReference type="PANTHER" id="PTHR44936:SF10">
    <property type="entry name" value="SENSOR PROTEIN RSTB"/>
    <property type="match status" value="1"/>
</dbReference>
<comment type="subcellular location">
    <subcellularLocation>
        <location evidence="2">Cell membrane</location>
        <topology evidence="2">Multi-pass membrane protein</topology>
    </subcellularLocation>
</comment>
<dbReference type="PANTHER" id="PTHR44936">
    <property type="entry name" value="SENSOR PROTEIN CREC"/>
    <property type="match status" value="1"/>
</dbReference>
<dbReference type="InterPro" id="IPR003660">
    <property type="entry name" value="HAMP_dom"/>
</dbReference>
<evidence type="ECO:0000256" key="3">
    <source>
        <dbReference type="ARBA" id="ARBA00012438"/>
    </source>
</evidence>
<evidence type="ECO:0000256" key="6">
    <source>
        <dbReference type="ARBA" id="ARBA00022679"/>
    </source>
</evidence>
<evidence type="ECO:0000256" key="1">
    <source>
        <dbReference type="ARBA" id="ARBA00000085"/>
    </source>
</evidence>
<dbReference type="InterPro" id="IPR004358">
    <property type="entry name" value="Sig_transdc_His_kin-like_C"/>
</dbReference>
<accession>A0ABT5B2L1</accession>
<dbReference type="Pfam" id="PF02518">
    <property type="entry name" value="HATPase_c"/>
    <property type="match status" value="1"/>
</dbReference>
<keyword evidence="6" id="KW-0808">Transferase</keyword>
<evidence type="ECO:0000313" key="13">
    <source>
        <dbReference type="EMBL" id="MDC0667983.1"/>
    </source>
</evidence>
<dbReference type="Gene3D" id="6.10.340.10">
    <property type="match status" value="1"/>
</dbReference>
<dbReference type="InterPro" id="IPR003661">
    <property type="entry name" value="HisK_dim/P_dom"/>
</dbReference>
<keyword evidence="10" id="KW-0472">Membrane</keyword>
<keyword evidence="14" id="KW-1185">Reference proteome</keyword>
<dbReference type="EC" id="2.7.13.3" evidence="3"/>
<dbReference type="CDD" id="cd00082">
    <property type="entry name" value="HisKA"/>
    <property type="match status" value="1"/>
</dbReference>
<comment type="catalytic activity">
    <reaction evidence="1">
        <text>ATP + protein L-histidine = ADP + protein N-phospho-L-histidine.</text>
        <dbReference type="EC" id="2.7.13.3"/>
    </reaction>
</comment>
<evidence type="ECO:0000256" key="9">
    <source>
        <dbReference type="ARBA" id="ARBA00022840"/>
    </source>
</evidence>
<reference evidence="13 14" key="1">
    <citation type="submission" date="2022-11" db="EMBL/GenBank/DDBJ databases">
        <title>Minimal conservation of predation-associated metabolite biosynthetic gene clusters underscores biosynthetic potential of Myxococcota including descriptions for ten novel species: Archangium lansinium sp. nov., Myxococcus landrumus sp. nov., Nannocystis bai.</title>
        <authorList>
            <person name="Ahearne A."/>
            <person name="Stevens C."/>
            <person name="Dowd S."/>
        </authorList>
    </citation>
    <scope>NUCLEOTIDE SEQUENCE [LARGE SCALE GENOMIC DNA]</scope>
    <source>
        <strain evidence="13 14">NCELM</strain>
    </source>
</reference>
<feature type="domain" description="Histidine kinase" evidence="11">
    <location>
        <begin position="218"/>
        <end position="417"/>
    </location>
</feature>
<dbReference type="EMBL" id="JAQNDN010000003">
    <property type="protein sequence ID" value="MDC0667983.1"/>
    <property type="molecule type" value="Genomic_DNA"/>
</dbReference>
<dbReference type="SUPFAM" id="SSF47384">
    <property type="entry name" value="Homodimeric domain of signal transducing histidine kinase"/>
    <property type="match status" value="1"/>
</dbReference>
<dbReference type="SMART" id="SM00388">
    <property type="entry name" value="HisKA"/>
    <property type="match status" value="1"/>
</dbReference>
<dbReference type="PRINTS" id="PR00344">
    <property type="entry name" value="BCTRLSENSOR"/>
</dbReference>
<keyword evidence="8 13" id="KW-0418">Kinase</keyword>
<name>A0ABT5B2L1_9BACT</name>
<dbReference type="Pfam" id="PF00512">
    <property type="entry name" value="HisKA"/>
    <property type="match status" value="1"/>
</dbReference>
<keyword evidence="5" id="KW-0597">Phosphoprotein</keyword>
<dbReference type="InterPro" id="IPR005467">
    <property type="entry name" value="His_kinase_dom"/>
</dbReference>
<evidence type="ECO:0000256" key="5">
    <source>
        <dbReference type="ARBA" id="ARBA00022553"/>
    </source>
</evidence>
<dbReference type="InterPro" id="IPR036097">
    <property type="entry name" value="HisK_dim/P_sf"/>
</dbReference>
<evidence type="ECO:0000256" key="4">
    <source>
        <dbReference type="ARBA" id="ARBA00022475"/>
    </source>
</evidence>
<feature type="domain" description="HAMP" evidence="12">
    <location>
        <begin position="158"/>
        <end position="210"/>
    </location>
</feature>
<proteinExistence type="predicted"/>
<dbReference type="InterPro" id="IPR050980">
    <property type="entry name" value="2C_sensor_his_kinase"/>
</dbReference>
<evidence type="ECO:0000259" key="12">
    <source>
        <dbReference type="PROSITE" id="PS50885"/>
    </source>
</evidence>
<dbReference type="PROSITE" id="PS50109">
    <property type="entry name" value="HIS_KIN"/>
    <property type="match status" value="1"/>
</dbReference>